<dbReference type="InterPro" id="IPR025738">
    <property type="entry name" value="BatD"/>
</dbReference>
<dbReference type="RefSeq" id="WP_127694980.1">
    <property type="nucleotide sequence ID" value="NZ_SACQ01000007.1"/>
</dbReference>
<evidence type="ECO:0000256" key="1">
    <source>
        <dbReference type="SAM" id="SignalP"/>
    </source>
</evidence>
<dbReference type="Proteomes" id="UP000282818">
    <property type="component" value="Unassembled WGS sequence"/>
</dbReference>
<accession>A0A437Q5B4</accession>
<feature type="signal peptide" evidence="1">
    <location>
        <begin position="1"/>
        <end position="22"/>
    </location>
</feature>
<proteinExistence type="predicted"/>
<comment type="caution">
    <text evidence="3">The sequence shown here is derived from an EMBL/GenBank/DDBJ whole genome shotgun (WGS) entry which is preliminary data.</text>
</comment>
<dbReference type="PANTHER" id="PTHR40940">
    <property type="entry name" value="PROTEIN BATD-RELATED"/>
    <property type="match status" value="1"/>
</dbReference>
<organism evidence="3 4">
    <name type="scientific">Neptunomonas marina</name>
    <dbReference type="NCBI Taxonomy" id="1815562"/>
    <lineage>
        <taxon>Bacteria</taxon>
        <taxon>Pseudomonadati</taxon>
        <taxon>Pseudomonadota</taxon>
        <taxon>Gammaproteobacteria</taxon>
        <taxon>Oceanospirillales</taxon>
        <taxon>Oceanospirillaceae</taxon>
        <taxon>Neptunomonas</taxon>
    </lineage>
</organism>
<protein>
    <submittedName>
        <fullName evidence="3">Protein BatD</fullName>
    </submittedName>
</protein>
<dbReference type="PANTHER" id="PTHR40940:SF1">
    <property type="entry name" value="PROTEIN BATD"/>
    <property type="match status" value="1"/>
</dbReference>
<sequence>MVKAFQAWVMFSLLLAGVPASAQLDALLERGAIEEGDVVRLQITSTEGELDQLDLSPLEKDFTVVSQSRMSSTSLVNGSLTRSEQLMLGLQPKHSGDLVIPPLTLAGETTQSLALKVLPAQQLTLEQGGVELLVTASSLSPKVQQPVIYRMTLFIGQQLYNASLEPPAIISGDALMEPLGEQQQYQQQLKGRNVTVVEQIWAITPQKSGTLVIKPPRLMAQVPAQNRRVKRISAVGDQLTLTVGAVPAAFKGPSWLPAEQVTMTEQWSSEALRAGEPVTRTITLRVEGIGKEQLPPLTLPEGEGIKQYAAAPEIDEQFNGDTLITTLTQAVTLIPERAGKVTLPAVRLPWWSIVDNQQQSAELAARTLTVAAGVTPSTPQVLPEPQPRIAPPAEPAAPVVAVDSDSGIAPWLWGIAGLLVGGLLGWYVPRRQRPKPSIPPARPSVDIATLQQRFQQACLANDASAARAALLQWAGAVDPNYQTLTQIIDAVPAAREPLIELDQALYAAPTKTPWQGADLGLIFRSVTFEKKPSPSLDKGQLRPLYPHQV</sequence>
<dbReference type="InterPro" id="IPR057699">
    <property type="entry name" value="DUF7939"/>
</dbReference>
<feature type="chain" id="PRO_5019577902" evidence="1">
    <location>
        <begin position="23"/>
        <end position="549"/>
    </location>
</feature>
<dbReference type="Pfam" id="PF13584">
    <property type="entry name" value="BatD"/>
    <property type="match status" value="1"/>
</dbReference>
<keyword evidence="1" id="KW-0732">Signal</keyword>
<evidence type="ECO:0000313" key="4">
    <source>
        <dbReference type="Proteomes" id="UP000282818"/>
    </source>
</evidence>
<evidence type="ECO:0000259" key="2">
    <source>
        <dbReference type="Pfam" id="PF25607"/>
    </source>
</evidence>
<gene>
    <name evidence="3" type="ORF">EOE65_14165</name>
</gene>
<evidence type="ECO:0000313" key="3">
    <source>
        <dbReference type="EMBL" id="RVU29696.1"/>
    </source>
</evidence>
<name>A0A437Q5B4_9GAMM</name>
<dbReference type="Pfam" id="PF25607">
    <property type="entry name" value="DUF7939"/>
    <property type="match status" value="1"/>
</dbReference>
<feature type="domain" description="DUF7939" evidence="2">
    <location>
        <begin position="450"/>
        <end position="526"/>
    </location>
</feature>
<reference evidence="3 4" key="1">
    <citation type="submission" date="2019-01" db="EMBL/GenBank/DDBJ databases">
        <authorList>
            <person name="Chen W.-M."/>
        </authorList>
    </citation>
    <scope>NUCLEOTIDE SEQUENCE [LARGE SCALE GENOMIC DNA]</scope>
    <source>
        <strain evidence="3 4">HPM-16</strain>
    </source>
</reference>
<dbReference type="AlphaFoldDB" id="A0A437Q5B4"/>
<dbReference type="EMBL" id="SACQ01000007">
    <property type="protein sequence ID" value="RVU29696.1"/>
    <property type="molecule type" value="Genomic_DNA"/>
</dbReference>
<keyword evidence="4" id="KW-1185">Reference proteome</keyword>